<evidence type="ECO:0000313" key="4">
    <source>
        <dbReference type="Proteomes" id="UP000054359"/>
    </source>
</evidence>
<feature type="domain" description="SUEL-type lectin" evidence="2">
    <location>
        <begin position="43"/>
        <end position="134"/>
    </location>
</feature>
<dbReference type="OrthoDB" id="5970528at2759"/>
<evidence type="ECO:0000256" key="1">
    <source>
        <dbReference type="SAM" id="SignalP"/>
    </source>
</evidence>
<gene>
    <name evidence="3" type="ORF">X975_12970</name>
</gene>
<dbReference type="CDD" id="cd22828">
    <property type="entry name" value="Gal_Rha_Lectin_EVA1_EVA1C_rpt1"/>
    <property type="match status" value="1"/>
</dbReference>
<dbReference type="STRING" id="407821.A0A087T3N9"/>
<dbReference type="InterPro" id="IPR000922">
    <property type="entry name" value="Lectin_gal-bd_dom"/>
</dbReference>
<dbReference type="OMA" id="AESINCA"/>
<dbReference type="Pfam" id="PF02140">
    <property type="entry name" value="SUEL_Lectin"/>
    <property type="match status" value="1"/>
</dbReference>
<keyword evidence="1" id="KW-0732">Signal</keyword>
<organism evidence="3 4">
    <name type="scientific">Stegodyphus mimosarum</name>
    <name type="common">African social velvet spider</name>
    <dbReference type="NCBI Taxonomy" id="407821"/>
    <lineage>
        <taxon>Eukaryota</taxon>
        <taxon>Metazoa</taxon>
        <taxon>Ecdysozoa</taxon>
        <taxon>Arthropoda</taxon>
        <taxon>Chelicerata</taxon>
        <taxon>Arachnida</taxon>
        <taxon>Araneae</taxon>
        <taxon>Araneomorphae</taxon>
        <taxon>Entelegynae</taxon>
        <taxon>Eresoidea</taxon>
        <taxon>Eresidae</taxon>
        <taxon>Stegodyphus</taxon>
    </lineage>
</organism>
<reference evidence="3 4" key="1">
    <citation type="submission" date="2013-11" db="EMBL/GenBank/DDBJ databases">
        <title>Genome sequencing of Stegodyphus mimosarum.</title>
        <authorList>
            <person name="Bechsgaard J."/>
        </authorList>
    </citation>
    <scope>NUCLEOTIDE SEQUENCE [LARGE SCALE GENOMIC DNA]</scope>
</reference>
<name>A0A087T3N9_STEMI</name>
<feature type="chain" id="PRO_5001829276" description="SUEL-type lectin domain-containing protein" evidence="1">
    <location>
        <begin position="26"/>
        <end position="136"/>
    </location>
</feature>
<dbReference type="PANTHER" id="PTHR46780">
    <property type="entry name" value="PROTEIN EVA-1"/>
    <property type="match status" value="1"/>
</dbReference>
<evidence type="ECO:0000313" key="3">
    <source>
        <dbReference type="EMBL" id="KFM59728.1"/>
    </source>
</evidence>
<feature type="signal peptide" evidence="1">
    <location>
        <begin position="1"/>
        <end position="25"/>
    </location>
</feature>
<protein>
    <recommendedName>
        <fullName evidence="2">SUEL-type lectin domain-containing protein</fullName>
    </recommendedName>
</protein>
<accession>A0A087T3N9</accession>
<dbReference type="PROSITE" id="PS50228">
    <property type="entry name" value="SUEL_LECTIN"/>
    <property type="match status" value="1"/>
</dbReference>
<proteinExistence type="predicted"/>
<dbReference type="Proteomes" id="UP000054359">
    <property type="component" value="Unassembled WGS sequence"/>
</dbReference>
<keyword evidence="4" id="KW-1185">Reference proteome</keyword>
<dbReference type="Gene3D" id="2.60.120.740">
    <property type="match status" value="1"/>
</dbReference>
<evidence type="ECO:0000259" key="2">
    <source>
        <dbReference type="PROSITE" id="PS50228"/>
    </source>
</evidence>
<dbReference type="InterPro" id="IPR043159">
    <property type="entry name" value="Lectin_gal-bd_sf"/>
</dbReference>
<sequence length="136" mass="15169">MDLNFLFGLSISLFFAFCVLKRTTAQDNFGLLYGSLSTFQAHACDGEDLHLTCTNNTIISINFVRYGRQEKSGHLCPGINTENAKTCHLDSALKVIEERCRGAVECHLLISPQIFFEDPCPGIRKYAEVAYKCKPG</sequence>
<dbReference type="AlphaFoldDB" id="A0A087T3N9"/>
<dbReference type="GO" id="GO:0030246">
    <property type="term" value="F:carbohydrate binding"/>
    <property type="evidence" value="ECO:0007669"/>
    <property type="project" value="InterPro"/>
</dbReference>
<dbReference type="EMBL" id="KK113258">
    <property type="protein sequence ID" value="KFM59728.1"/>
    <property type="molecule type" value="Genomic_DNA"/>
</dbReference>
<feature type="non-terminal residue" evidence="3">
    <location>
        <position position="136"/>
    </location>
</feature>